<sequence>MQELLKENQSSDVTLMPQNTSSYTNNPLSSAAVGLDSTPDNSQGTSNSFADDSDLESVFNNIPKSP</sequence>
<evidence type="ECO:0000313" key="3">
    <source>
        <dbReference type="Proteomes" id="UP000254794"/>
    </source>
</evidence>
<accession>A0A378JWY1</accession>
<dbReference type="AlphaFoldDB" id="A0A378JWY1"/>
<name>A0A378JWY1_9GAMM</name>
<evidence type="ECO:0000313" key="2">
    <source>
        <dbReference type="EMBL" id="STX52722.1"/>
    </source>
</evidence>
<dbReference type="Proteomes" id="UP000254794">
    <property type="component" value="Unassembled WGS sequence"/>
</dbReference>
<reference evidence="2 3" key="1">
    <citation type="submission" date="2018-06" db="EMBL/GenBank/DDBJ databases">
        <authorList>
            <consortium name="Pathogen Informatics"/>
            <person name="Doyle S."/>
        </authorList>
    </citation>
    <scope>NUCLEOTIDE SEQUENCE [LARGE SCALE GENOMIC DNA]</scope>
    <source>
        <strain evidence="2 3">NCTC13316</strain>
    </source>
</reference>
<evidence type="ECO:0000256" key="1">
    <source>
        <dbReference type="SAM" id="MobiDB-lite"/>
    </source>
</evidence>
<organism evidence="2 3">
    <name type="scientific">Legionella busanensis</name>
    <dbReference type="NCBI Taxonomy" id="190655"/>
    <lineage>
        <taxon>Bacteria</taxon>
        <taxon>Pseudomonadati</taxon>
        <taxon>Pseudomonadota</taxon>
        <taxon>Gammaproteobacteria</taxon>
        <taxon>Legionellales</taxon>
        <taxon>Legionellaceae</taxon>
        <taxon>Legionella</taxon>
    </lineage>
</organism>
<feature type="compositionally biased region" description="Polar residues" evidence="1">
    <location>
        <begin position="38"/>
        <end position="50"/>
    </location>
</feature>
<dbReference type="RefSeq" id="WP_131740642.1">
    <property type="nucleotide sequence ID" value="NZ_CAAAHP010000003.1"/>
</dbReference>
<feature type="compositionally biased region" description="Polar residues" evidence="1">
    <location>
        <begin position="7"/>
        <end position="29"/>
    </location>
</feature>
<feature type="region of interest" description="Disordered" evidence="1">
    <location>
        <begin position="1"/>
        <end position="66"/>
    </location>
</feature>
<dbReference type="EMBL" id="UGOD01000001">
    <property type="protein sequence ID" value="STX52722.1"/>
    <property type="molecule type" value="Genomic_DNA"/>
</dbReference>
<gene>
    <name evidence="2" type="ORF">NCTC13316_02845</name>
</gene>
<protein>
    <submittedName>
        <fullName evidence="2">Uncharacterized protein</fullName>
    </submittedName>
</protein>
<keyword evidence="3" id="KW-1185">Reference proteome</keyword>
<proteinExistence type="predicted"/>
<dbReference type="OrthoDB" id="4117937at1224"/>